<accession>A0ACC7SAF6</accession>
<keyword evidence="2" id="KW-1185">Reference proteome</keyword>
<dbReference type="EMBL" id="VILF01000004">
    <property type="protein sequence ID" value="MTJ44809.1"/>
    <property type="molecule type" value="Genomic_DNA"/>
</dbReference>
<evidence type="ECO:0000313" key="2">
    <source>
        <dbReference type="Proteomes" id="UP001517388"/>
    </source>
</evidence>
<comment type="caution">
    <text evidence="1">The sequence shown here is derived from an EMBL/GenBank/DDBJ whole genome shotgun (WGS) entry which is preliminary data.</text>
</comment>
<sequence>MDLSFKDIKFMIEAVDNLMVKYQERINQIEDSDEYEDEVSDLGNDIMFLSSLRKKIDDSLNDSVSPQVNTSIFTPLSIGRRKYSKEEILKADSKQLEAIIKASTNHPTAHIKSGFDEDK</sequence>
<organism evidence="1 2">
    <name type="scientific">Dolichospermum flos-aquae UHCC 0037</name>
    <dbReference type="NCBI Taxonomy" id="2590026"/>
    <lineage>
        <taxon>Bacteria</taxon>
        <taxon>Bacillati</taxon>
        <taxon>Cyanobacteriota</taxon>
        <taxon>Cyanophyceae</taxon>
        <taxon>Nostocales</taxon>
        <taxon>Aphanizomenonaceae</taxon>
        <taxon>Dolichospermum</taxon>
    </lineage>
</organism>
<evidence type="ECO:0000313" key="1">
    <source>
        <dbReference type="EMBL" id="MTJ44809.1"/>
    </source>
</evidence>
<name>A0ACC7SAF6_DOLFA</name>
<gene>
    <name evidence="1" type="ORF">FJR39_17205</name>
</gene>
<protein>
    <submittedName>
        <fullName evidence="1">Uncharacterized protein</fullName>
    </submittedName>
</protein>
<reference evidence="2" key="1">
    <citation type="journal article" date="2020" name="Toxins">
        <title>Phylogenomic Analysis of Secondary Metabolism in the Toxic Cyanobacterial Genera Anabaena, Dolichospermum and Aphanizomenon.</title>
        <authorList>
            <person name="Oesterholm J."/>
            <person name="Popin R.V."/>
            <person name="Fewer D.P."/>
            <person name="Sivonen K."/>
        </authorList>
    </citation>
    <scope>NUCLEOTIDE SEQUENCE [LARGE SCALE GENOMIC DNA]</scope>
    <source>
        <strain evidence="2">UHCC 0037</strain>
    </source>
</reference>
<proteinExistence type="predicted"/>
<dbReference type="Proteomes" id="UP001517388">
    <property type="component" value="Unassembled WGS sequence"/>
</dbReference>